<evidence type="ECO:0000256" key="1">
    <source>
        <dbReference type="SAM" id="MobiDB-lite"/>
    </source>
</evidence>
<dbReference type="InterPro" id="IPR038610">
    <property type="entry name" value="FliK-like_C_sf"/>
</dbReference>
<accession>A0A5P3A8A1</accession>
<protein>
    <submittedName>
        <fullName evidence="2">Flagellar hook-length control protein FliK</fullName>
    </submittedName>
</protein>
<keyword evidence="2" id="KW-0969">Cilium</keyword>
<evidence type="ECO:0000313" key="3">
    <source>
        <dbReference type="Proteomes" id="UP000325785"/>
    </source>
</evidence>
<feature type="region of interest" description="Disordered" evidence="1">
    <location>
        <begin position="1"/>
        <end position="125"/>
    </location>
</feature>
<keyword evidence="2" id="KW-0282">Flagellum</keyword>
<dbReference type="AlphaFoldDB" id="A0A5P3A8A1"/>
<organism evidence="2 3">
    <name type="scientific">Roseovarius indicus</name>
    <dbReference type="NCBI Taxonomy" id="540747"/>
    <lineage>
        <taxon>Bacteria</taxon>
        <taxon>Pseudomonadati</taxon>
        <taxon>Pseudomonadota</taxon>
        <taxon>Alphaproteobacteria</taxon>
        <taxon>Rhodobacterales</taxon>
        <taxon>Roseobacteraceae</taxon>
        <taxon>Roseovarius</taxon>
    </lineage>
</organism>
<proteinExistence type="predicted"/>
<dbReference type="KEGG" id="rid:RIdsm_01374"/>
<evidence type="ECO:0000313" key="2">
    <source>
        <dbReference type="EMBL" id="QEW25587.1"/>
    </source>
</evidence>
<dbReference type="EMBL" id="CP031598">
    <property type="protein sequence ID" value="QEW25587.1"/>
    <property type="molecule type" value="Genomic_DNA"/>
</dbReference>
<dbReference type="Proteomes" id="UP000325785">
    <property type="component" value="Chromosome"/>
</dbReference>
<sequence>MRVFLPAPEMTGQESPGRAKGASSSNRPDGQGFGALLETHRPPASLVPGGAVGARSAEGQQSGKPVPGPMVQTEGQASDSSEKTGPTRAGAMGQDLFGDNADTLEPDAGPAWQGMPHATGGGEELSADTLSIGAETPLEALPVESGDGEAVDEQYLLPTGGVDASFPLARAEGSVAPSSSFSDLTETIEAMAASGEASSVTGADASVMDLAALGLPVSSIEPVATDAEPEVPVISNLVDVARDLKTGEWPGVAALVARLHGNVMAEGPRSYTFPAFVEGLLQTWQGPAGAVAANVPVGGTLEIPSGPGGLGAQTSAGQGTAVGAALAASQATAAQVLSFSDTVSQGSLAVEPDSEGQDIRSATQTTAMETSFAIAAKVNQPGTQSTGKPSQAAFEKIELAMASAAIEERMARAAPVDTSVLQNLTGTIREPSEVQGSVVPNRSEPGNGFAQAMLAQIRKVELSENQTRIALRPRGLGEIEIEVLGGREATTKVVVRVESPAVLSALNESRELLANALRLSDGGQLEFQDWQSGGGNHPERQAEQGIDQLQSSAEPGDPEQTILYSGRLNLIT</sequence>
<dbReference type="Gene3D" id="3.30.750.140">
    <property type="match status" value="1"/>
</dbReference>
<name>A0A5P3A8A1_9RHOB</name>
<reference evidence="2 3" key="1">
    <citation type="submission" date="2018-08" db="EMBL/GenBank/DDBJ databases">
        <title>Genetic Globetrotter - A new plasmid hitch-hiking vast phylogenetic and geographic distances.</title>
        <authorList>
            <person name="Vollmers J."/>
            <person name="Petersen J."/>
        </authorList>
    </citation>
    <scope>NUCLEOTIDE SEQUENCE [LARGE SCALE GENOMIC DNA]</scope>
    <source>
        <strain evidence="2 3">DSM 26383</strain>
    </source>
</reference>
<keyword evidence="2" id="KW-0966">Cell projection</keyword>
<dbReference type="RefSeq" id="WP_143100438.1">
    <property type="nucleotide sequence ID" value="NZ_FOMY01000004.1"/>
</dbReference>
<gene>
    <name evidence="2" type="ORF">RIdsm_01374</name>
</gene>